<keyword evidence="2" id="KW-1133">Transmembrane helix</keyword>
<dbReference type="Proteomes" id="UP000663882">
    <property type="component" value="Unassembled WGS sequence"/>
</dbReference>
<dbReference type="EMBL" id="CAJOBD010001928">
    <property type="protein sequence ID" value="CAF3841912.1"/>
    <property type="molecule type" value="Genomic_DNA"/>
</dbReference>
<dbReference type="EMBL" id="CAJNOU010000421">
    <property type="protein sequence ID" value="CAF0992626.1"/>
    <property type="molecule type" value="Genomic_DNA"/>
</dbReference>
<accession>A0A813W9K9</accession>
<dbReference type="EMBL" id="CAJNOO010000125">
    <property type="protein sequence ID" value="CAF0816610.1"/>
    <property type="molecule type" value="Genomic_DNA"/>
</dbReference>
<evidence type="ECO:0000313" key="5">
    <source>
        <dbReference type="EMBL" id="CAF0847579.1"/>
    </source>
</evidence>
<dbReference type="InterPro" id="IPR018392">
    <property type="entry name" value="LysM"/>
</dbReference>
<keyword evidence="2" id="KW-0812">Transmembrane</keyword>
<evidence type="ECO:0000313" key="10">
    <source>
        <dbReference type="EMBL" id="CAF3612781.1"/>
    </source>
</evidence>
<dbReference type="Gene3D" id="3.10.350.10">
    <property type="entry name" value="LysM domain"/>
    <property type="match status" value="1"/>
</dbReference>
<evidence type="ECO:0000313" key="12">
    <source>
        <dbReference type="EMBL" id="CAF3841912.1"/>
    </source>
</evidence>
<dbReference type="EMBL" id="CAJOAX010000553">
    <property type="protein sequence ID" value="CAF3612781.1"/>
    <property type="molecule type" value="Genomic_DNA"/>
</dbReference>
<dbReference type="OrthoDB" id="538216at2759"/>
<name>A0A813W9K9_9BILA</name>
<dbReference type="Proteomes" id="UP000663836">
    <property type="component" value="Unassembled WGS sequence"/>
</dbReference>
<evidence type="ECO:0000256" key="2">
    <source>
        <dbReference type="SAM" id="Phobius"/>
    </source>
</evidence>
<evidence type="ECO:0000313" key="7">
    <source>
        <dbReference type="EMBL" id="CAF0992626.1"/>
    </source>
</evidence>
<dbReference type="EMBL" id="CAJNOT010000119">
    <property type="protein sequence ID" value="CAF0849034.1"/>
    <property type="molecule type" value="Genomic_DNA"/>
</dbReference>
<gene>
    <name evidence="11" type="ORF">FNK824_LOCUS4326</name>
    <name evidence="12" type="ORF">JBS370_LOCUS17707</name>
    <name evidence="8" type="ORF">JXQ802_LOCUS14800</name>
    <name evidence="9" type="ORF">JXQ802_LOCUS14887</name>
    <name evidence="10" type="ORF">OTI717_LOCUS7390</name>
    <name evidence="5" type="ORF">PYM288_LOCUS6896</name>
    <name evidence="4" type="ORF">RFH988_LOCUS4716</name>
    <name evidence="7" type="ORF">SEV965_LOCUS10354</name>
    <name evidence="6" type="ORF">ZHD862_LOCUS4775</name>
</gene>
<keyword evidence="14" id="KW-1185">Reference proteome</keyword>
<protein>
    <recommendedName>
        <fullName evidence="3">LysM domain-containing protein</fullName>
    </recommendedName>
</protein>
<dbReference type="PANTHER" id="PTHR20932">
    <property type="entry name" value="LYSM AND PUTATIVE PEPTIDOGLYCAN-BINDING DOMAIN-CONTAINING PROTEIN"/>
    <property type="match status" value="1"/>
</dbReference>
<comment type="caution">
    <text evidence="5">The sequence shown here is derived from an EMBL/GenBank/DDBJ whole genome shotgun (WGS) entry which is preliminary data.</text>
</comment>
<feature type="compositionally biased region" description="Low complexity" evidence="1">
    <location>
        <begin position="34"/>
        <end position="43"/>
    </location>
</feature>
<sequence>MNIFKESLFSSSNLNSKTKTKKNRQNHSKNNKTSQENNALSQSLLSSSEIDNNSIELGTIDSDDDDDNKTKLKAQHIIRSRNIKQQLTSTAHGGGSIVIVEKPIRPQETIQAFAIRYRVPVSQLKRLNNLQNDQDFYALTYCRVPVRRFGLLHESSSSSSIVVNLNDQSTTNTSLSITHLSQENHHAFLNAMDKDLASMRTKVEQLIESPTTTLISDQPTMKMMIRSTKKPLSDFNCDGADCGCKFWHIVTVIILIALLIPLIYIYVYIKYPPNTTEHLP</sequence>
<dbReference type="Proteomes" id="UP000663864">
    <property type="component" value="Unassembled WGS sequence"/>
</dbReference>
<evidence type="ECO:0000313" key="8">
    <source>
        <dbReference type="EMBL" id="CAF1013699.1"/>
    </source>
</evidence>
<dbReference type="EMBL" id="CAJOBE010000312">
    <property type="protein sequence ID" value="CAF3619375.1"/>
    <property type="molecule type" value="Genomic_DNA"/>
</dbReference>
<feature type="transmembrane region" description="Helical" evidence="2">
    <location>
        <begin position="246"/>
        <end position="269"/>
    </location>
</feature>
<evidence type="ECO:0000313" key="9">
    <source>
        <dbReference type="EMBL" id="CAF1015556.1"/>
    </source>
</evidence>
<proteinExistence type="predicted"/>
<dbReference type="PANTHER" id="PTHR20932:SF13">
    <property type="entry name" value="LD36653P"/>
    <property type="match status" value="1"/>
</dbReference>
<feature type="compositionally biased region" description="Basic residues" evidence="1">
    <location>
        <begin position="18"/>
        <end position="30"/>
    </location>
</feature>
<dbReference type="PROSITE" id="PS51782">
    <property type="entry name" value="LYSM"/>
    <property type="match status" value="1"/>
</dbReference>
<dbReference type="AlphaFoldDB" id="A0A813W9K9"/>
<feature type="domain" description="LysM" evidence="3">
    <location>
        <begin position="100"/>
        <end position="144"/>
    </location>
</feature>
<evidence type="ECO:0000313" key="4">
    <source>
        <dbReference type="EMBL" id="CAF0816610.1"/>
    </source>
</evidence>
<evidence type="ECO:0000313" key="14">
    <source>
        <dbReference type="Proteomes" id="UP000663870"/>
    </source>
</evidence>
<dbReference type="InterPro" id="IPR045030">
    <property type="entry name" value="LYSM1-4"/>
</dbReference>
<feature type="region of interest" description="Disordered" evidence="1">
    <location>
        <begin position="1"/>
        <end position="43"/>
    </location>
</feature>
<evidence type="ECO:0000259" key="3">
    <source>
        <dbReference type="PROSITE" id="PS51782"/>
    </source>
</evidence>
<organism evidence="5 13">
    <name type="scientific">Rotaria sordida</name>
    <dbReference type="NCBI Taxonomy" id="392033"/>
    <lineage>
        <taxon>Eukaryota</taxon>
        <taxon>Metazoa</taxon>
        <taxon>Spiralia</taxon>
        <taxon>Gnathifera</taxon>
        <taxon>Rotifera</taxon>
        <taxon>Eurotatoria</taxon>
        <taxon>Bdelloidea</taxon>
        <taxon>Philodinida</taxon>
        <taxon>Philodinidae</taxon>
        <taxon>Rotaria</taxon>
    </lineage>
</organism>
<dbReference type="EMBL" id="CAJNOL010000339">
    <property type="protein sequence ID" value="CAF1015556.1"/>
    <property type="molecule type" value="Genomic_DNA"/>
</dbReference>
<evidence type="ECO:0000313" key="6">
    <source>
        <dbReference type="EMBL" id="CAF0849034.1"/>
    </source>
</evidence>
<dbReference type="EMBL" id="CAJNOH010000079">
    <property type="protein sequence ID" value="CAF0847579.1"/>
    <property type="molecule type" value="Genomic_DNA"/>
</dbReference>
<evidence type="ECO:0000313" key="13">
    <source>
        <dbReference type="Proteomes" id="UP000663854"/>
    </source>
</evidence>
<dbReference type="Proteomes" id="UP000663874">
    <property type="component" value="Unassembled WGS sequence"/>
</dbReference>
<evidence type="ECO:0000313" key="11">
    <source>
        <dbReference type="EMBL" id="CAF3619375.1"/>
    </source>
</evidence>
<dbReference type="Proteomes" id="UP000663870">
    <property type="component" value="Unassembled WGS sequence"/>
</dbReference>
<dbReference type="Proteomes" id="UP000663823">
    <property type="component" value="Unassembled WGS sequence"/>
</dbReference>
<dbReference type="InterPro" id="IPR036779">
    <property type="entry name" value="LysM_dom_sf"/>
</dbReference>
<evidence type="ECO:0000256" key="1">
    <source>
        <dbReference type="SAM" id="MobiDB-lite"/>
    </source>
</evidence>
<dbReference type="Proteomes" id="UP000663854">
    <property type="component" value="Unassembled WGS sequence"/>
</dbReference>
<feature type="compositionally biased region" description="Low complexity" evidence="1">
    <location>
        <begin position="1"/>
        <end position="17"/>
    </location>
</feature>
<keyword evidence="2" id="KW-0472">Membrane</keyword>
<reference evidence="5" key="1">
    <citation type="submission" date="2021-02" db="EMBL/GenBank/DDBJ databases">
        <authorList>
            <person name="Nowell W R."/>
        </authorList>
    </citation>
    <scope>NUCLEOTIDE SEQUENCE</scope>
</reference>
<dbReference type="Proteomes" id="UP000663889">
    <property type="component" value="Unassembled WGS sequence"/>
</dbReference>
<dbReference type="EMBL" id="CAJNOL010000336">
    <property type="protein sequence ID" value="CAF1013699.1"/>
    <property type="molecule type" value="Genomic_DNA"/>
</dbReference>